<protein>
    <submittedName>
        <fullName evidence="10">ATP-dependent RNA helicase SrmB</fullName>
        <ecNumber evidence="10">3.6.4.13</ecNumber>
    </submittedName>
</protein>
<dbReference type="InterPro" id="IPR010994">
    <property type="entry name" value="RuvA_2-like"/>
</dbReference>
<keyword evidence="2" id="KW-0227">DNA damage</keyword>
<sequence>MKENVLLKRKFQVDIFVTCTKSNCLVVVPTGLGKTIIALLLSLQRLKNNDTKIIFLAPTRPLVEQHLRTFQNLTNIDPDSLLMMTGIITPEKRKQLYQEDITRCLFMTPQILQNDLISGRISLKNISLMIFDESHRATGNYAYTFLAKRYMQNANDPKILAMTASPGKNREKIKEVMQNLYLDAIEIRTDSDPDVKPYIQEVETIWKNVDLPEEMLEVLKAFENLQKLILSELKKNEILDSEDIRKISRKDLLAAGKMLDGMIIKAQQGNDLPRLLFCKKLLANAIRISHMSELLEAQGINSLKAYLDKNVEQVKQGKGGKSLKELFQSTQMQDVMEKISHLTKNHIDHPKMALLMSLLMEQFTESPDSRVLVFCHFRDTVKNIVEQIEKNTLIHPHSFVGQQKKGKEKGLSQKQQLEILQQFKSGVYNTLVATSVAEEGLDISECDVVIFFDVVPSEIRAIQRRGRTGRNRSGKVIIFKTMGTREEGYFWAEKHREKEMKRVLNDIRREIQPMANSSENRGQKSLTAFLKKTPNNPNKEIKSPQEKDSKLQNDPKEPNSAPDLLQSDNLGKISIPLDKSKPYILVDSRETASSVTRELAERNANVSIQKLPTGDYIISEQCGIERKSIPDFISSIKDGRLFNELQRLKTQFTIPILIIEGGINSITSINRAAVLGTLTSILLKMRIFLYQTTSPEETAEILIALAKKEQSDKPSKHFSIRFKKFPEKIPEQLEFIISGIPGINASRAKDLLIEFRTLRELLNANEKKIQKVPNIGPAIAQNIFKYANADYLDHGNVNSEKDE</sequence>
<dbReference type="InterPro" id="IPR041663">
    <property type="entry name" value="DisA/LigA_HHH"/>
</dbReference>
<dbReference type="SUPFAM" id="SSF47781">
    <property type="entry name" value="RuvA domain 2-like"/>
    <property type="match status" value="1"/>
</dbReference>
<dbReference type="EC" id="3.6.4.13" evidence="10"/>
<dbReference type="InterPro" id="IPR041755">
    <property type="entry name" value="Hef_ID"/>
</dbReference>
<dbReference type="Pfam" id="PF00270">
    <property type="entry name" value="DEAD"/>
    <property type="match status" value="1"/>
</dbReference>
<dbReference type="EMBL" id="CP104013">
    <property type="protein sequence ID" value="UYP47652.1"/>
    <property type="molecule type" value="Genomic_DNA"/>
</dbReference>
<keyword evidence="6" id="KW-0234">DNA repair</keyword>
<dbReference type="InterPro" id="IPR011335">
    <property type="entry name" value="Restrct_endonuc-II-like"/>
</dbReference>
<dbReference type="SMART" id="SM00891">
    <property type="entry name" value="ERCC4"/>
    <property type="match status" value="1"/>
</dbReference>
<dbReference type="PANTHER" id="PTHR14025:SF20">
    <property type="entry name" value="FANCONI ANEMIA GROUP M PROTEIN"/>
    <property type="match status" value="1"/>
</dbReference>
<evidence type="ECO:0000256" key="3">
    <source>
        <dbReference type="ARBA" id="ARBA00022801"/>
    </source>
</evidence>
<dbReference type="SUPFAM" id="SSF52540">
    <property type="entry name" value="P-loop containing nucleoside triphosphate hydrolases"/>
    <property type="match status" value="2"/>
</dbReference>
<organism evidence="10 11">
    <name type="scientific">Candidatus Lokiarchaeum ossiferum</name>
    <dbReference type="NCBI Taxonomy" id="2951803"/>
    <lineage>
        <taxon>Archaea</taxon>
        <taxon>Promethearchaeati</taxon>
        <taxon>Promethearchaeota</taxon>
        <taxon>Promethearchaeia</taxon>
        <taxon>Promethearchaeales</taxon>
        <taxon>Promethearchaeaceae</taxon>
        <taxon>Candidatus Lokiarchaeum</taxon>
    </lineage>
</organism>
<evidence type="ECO:0000313" key="11">
    <source>
        <dbReference type="Proteomes" id="UP001208689"/>
    </source>
</evidence>
<dbReference type="Gene3D" id="1.20.1320.20">
    <property type="entry name" value="hef helicase domain"/>
    <property type="match status" value="1"/>
</dbReference>
<dbReference type="GO" id="GO:0016787">
    <property type="term" value="F:hydrolase activity"/>
    <property type="evidence" value="ECO:0007669"/>
    <property type="project" value="UniProtKB-KW"/>
</dbReference>
<evidence type="ECO:0000256" key="6">
    <source>
        <dbReference type="ARBA" id="ARBA00023204"/>
    </source>
</evidence>
<gene>
    <name evidence="10" type="ORF">NEF87_003937</name>
</gene>
<dbReference type="InterPro" id="IPR001650">
    <property type="entry name" value="Helicase_C-like"/>
</dbReference>
<dbReference type="InterPro" id="IPR027417">
    <property type="entry name" value="P-loop_NTPase"/>
</dbReference>
<keyword evidence="3 10" id="KW-0378">Hydrolase</keyword>
<dbReference type="Gene3D" id="3.40.50.10130">
    <property type="match status" value="1"/>
</dbReference>
<dbReference type="PROSITE" id="PS51192">
    <property type="entry name" value="HELICASE_ATP_BIND_1"/>
    <property type="match status" value="1"/>
</dbReference>
<dbReference type="GO" id="GO:0003724">
    <property type="term" value="F:RNA helicase activity"/>
    <property type="evidence" value="ECO:0007669"/>
    <property type="project" value="UniProtKB-EC"/>
</dbReference>
<evidence type="ECO:0000256" key="2">
    <source>
        <dbReference type="ARBA" id="ARBA00022763"/>
    </source>
</evidence>
<keyword evidence="11" id="KW-1185">Reference proteome</keyword>
<name>A0ABY6HXR4_9ARCH</name>
<dbReference type="Proteomes" id="UP001208689">
    <property type="component" value="Chromosome"/>
</dbReference>
<reference evidence="10" key="1">
    <citation type="submission" date="2022-09" db="EMBL/GenBank/DDBJ databases">
        <title>Actin cytoskeleton and complex cell architecture in an #Asgard archaeon.</title>
        <authorList>
            <person name="Ponce Toledo R.I."/>
            <person name="Schleper C."/>
            <person name="Rodrigues Oliveira T."/>
            <person name="Wollweber F."/>
            <person name="Xu J."/>
            <person name="Rittmann S."/>
            <person name="Klingl A."/>
            <person name="Pilhofer M."/>
        </authorList>
    </citation>
    <scope>NUCLEOTIDE SEQUENCE</scope>
    <source>
        <strain evidence="10">B-35</strain>
    </source>
</reference>
<dbReference type="CDD" id="cd20075">
    <property type="entry name" value="XPF_nuclease_XPF_arch"/>
    <property type="match status" value="1"/>
</dbReference>
<evidence type="ECO:0000256" key="5">
    <source>
        <dbReference type="ARBA" id="ARBA00022840"/>
    </source>
</evidence>
<dbReference type="PANTHER" id="PTHR14025">
    <property type="entry name" value="FANCONI ANEMIA GROUP M FANCM FAMILY MEMBER"/>
    <property type="match status" value="1"/>
</dbReference>
<evidence type="ECO:0000259" key="8">
    <source>
        <dbReference type="PROSITE" id="PS51192"/>
    </source>
</evidence>
<dbReference type="InterPro" id="IPR006166">
    <property type="entry name" value="ERCC4_domain"/>
</dbReference>
<feature type="compositionally biased region" description="Basic and acidic residues" evidence="7">
    <location>
        <begin position="539"/>
        <end position="557"/>
    </location>
</feature>
<evidence type="ECO:0000256" key="1">
    <source>
        <dbReference type="ARBA" id="ARBA00022741"/>
    </source>
</evidence>
<dbReference type="InterPro" id="IPR011545">
    <property type="entry name" value="DEAD/DEAH_box_helicase_dom"/>
</dbReference>
<dbReference type="Gene3D" id="1.10.150.20">
    <property type="entry name" value="5' to 3' exonuclease, C-terminal subdomain"/>
    <property type="match status" value="1"/>
</dbReference>
<keyword evidence="4 10" id="KW-0347">Helicase</keyword>
<keyword evidence="1" id="KW-0547">Nucleotide-binding</keyword>
<dbReference type="InterPro" id="IPR014001">
    <property type="entry name" value="Helicase_ATP-bd"/>
</dbReference>
<dbReference type="SMART" id="SM00490">
    <property type="entry name" value="HELICc"/>
    <property type="match status" value="1"/>
</dbReference>
<proteinExistence type="predicted"/>
<evidence type="ECO:0000256" key="7">
    <source>
        <dbReference type="SAM" id="MobiDB-lite"/>
    </source>
</evidence>
<evidence type="ECO:0000256" key="4">
    <source>
        <dbReference type="ARBA" id="ARBA00022806"/>
    </source>
</evidence>
<dbReference type="SMART" id="SM00487">
    <property type="entry name" value="DEXDc"/>
    <property type="match status" value="1"/>
</dbReference>
<dbReference type="PROSITE" id="PS51194">
    <property type="entry name" value="HELICASE_CTER"/>
    <property type="match status" value="1"/>
</dbReference>
<feature type="domain" description="Helicase ATP-binding" evidence="8">
    <location>
        <begin position="15"/>
        <end position="184"/>
    </location>
</feature>
<keyword evidence="5" id="KW-0067">ATP-binding</keyword>
<accession>A0ABY6HXR4</accession>
<dbReference type="Pfam" id="PF00271">
    <property type="entry name" value="Helicase_C"/>
    <property type="match status" value="1"/>
</dbReference>
<dbReference type="SUPFAM" id="SSF52980">
    <property type="entry name" value="Restriction endonuclease-like"/>
    <property type="match status" value="1"/>
</dbReference>
<dbReference type="Pfam" id="PF21210">
    <property type="entry name" value="RNA_helicase_helical"/>
    <property type="match status" value="1"/>
</dbReference>
<evidence type="ECO:0000259" key="9">
    <source>
        <dbReference type="PROSITE" id="PS51194"/>
    </source>
</evidence>
<evidence type="ECO:0000313" key="10">
    <source>
        <dbReference type="EMBL" id="UYP47652.1"/>
    </source>
</evidence>
<dbReference type="Pfam" id="PF12826">
    <property type="entry name" value="HHH_2"/>
    <property type="match status" value="1"/>
</dbReference>
<dbReference type="Pfam" id="PF02732">
    <property type="entry name" value="ERCC4"/>
    <property type="match status" value="1"/>
</dbReference>
<dbReference type="NCBIfam" id="NF010337">
    <property type="entry name" value="PRK13766.1"/>
    <property type="match status" value="1"/>
</dbReference>
<dbReference type="Gene3D" id="3.40.50.300">
    <property type="entry name" value="P-loop containing nucleotide triphosphate hydrolases"/>
    <property type="match status" value="2"/>
</dbReference>
<feature type="domain" description="Helicase C-terminal" evidence="9">
    <location>
        <begin position="351"/>
        <end position="522"/>
    </location>
</feature>
<feature type="region of interest" description="Disordered" evidence="7">
    <location>
        <begin position="530"/>
        <end position="568"/>
    </location>
</feature>